<reference evidence="2" key="1">
    <citation type="submission" date="2016-09" db="EMBL/GenBank/DDBJ databases">
        <authorList>
            <person name="Capua I."/>
            <person name="De Benedictis P."/>
            <person name="Joannis T."/>
            <person name="Lombin L.H."/>
            <person name="Cattoli G."/>
        </authorList>
    </citation>
    <scope>NUCLEOTIDE SEQUENCE</scope>
    <source>
        <strain evidence="2">B9</strain>
    </source>
</reference>
<evidence type="ECO:0000313" key="2">
    <source>
        <dbReference type="EMBL" id="SCV01635.1"/>
    </source>
</evidence>
<sequence length="62" mass="6428">MPASLNPHAGARLQPRHTVPPVEEPGPPGIPPDLPLPPEEDPTPPPVEPPVASPAGRYCLSS</sequence>
<proteinExistence type="predicted"/>
<protein>
    <submittedName>
        <fullName evidence="2">Uncharacterized protein</fullName>
    </submittedName>
</protein>
<dbReference type="AlphaFoldDB" id="A0A1K0J454"/>
<dbReference type="RefSeq" id="WP_340530892.1">
    <property type="nucleotide sequence ID" value="NZ_FMSH01000534.1"/>
</dbReference>
<gene>
    <name evidence="2" type="ORF">CNECB9_840004</name>
</gene>
<organism evidence="2">
    <name type="scientific">Cupriavidus necator</name>
    <name type="common">Alcaligenes eutrophus</name>
    <name type="synonym">Ralstonia eutropha</name>
    <dbReference type="NCBI Taxonomy" id="106590"/>
    <lineage>
        <taxon>Bacteria</taxon>
        <taxon>Pseudomonadati</taxon>
        <taxon>Pseudomonadota</taxon>
        <taxon>Betaproteobacteria</taxon>
        <taxon>Burkholderiales</taxon>
        <taxon>Burkholderiaceae</taxon>
        <taxon>Cupriavidus</taxon>
    </lineage>
</organism>
<dbReference type="EMBL" id="FMSH01000534">
    <property type="protein sequence ID" value="SCV01635.1"/>
    <property type="molecule type" value="Genomic_DNA"/>
</dbReference>
<name>A0A1K0J454_CUPNE</name>
<evidence type="ECO:0000256" key="1">
    <source>
        <dbReference type="SAM" id="MobiDB-lite"/>
    </source>
</evidence>
<feature type="compositionally biased region" description="Pro residues" evidence="1">
    <location>
        <begin position="22"/>
        <end position="52"/>
    </location>
</feature>
<feature type="region of interest" description="Disordered" evidence="1">
    <location>
        <begin position="1"/>
        <end position="62"/>
    </location>
</feature>
<accession>A0A1K0J454</accession>